<dbReference type="AlphaFoldDB" id="A0A5R8Y4H0"/>
<dbReference type="Proteomes" id="UP000308901">
    <property type="component" value="Unassembled WGS sequence"/>
</dbReference>
<feature type="coiled-coil region" evidence="1">
    <location>
        <begin position="41"/>
        <end position="69"/>
    </location>
</feature>
<sequence length="84" mass="9784">MNLLKISAFMFFLVTVLFGEVKEVDKLFEQVNHASNPKEKKELIEELKKKLAQENIKKREEANAILKAKEKLPNKPYKDIPLSK</sequence>
<dbReference type="RefSeq" id="WP_138151377.1">
    <property type="nucleotide sequence ID" value="NZ_VANU01000001.1"/>
</dbReference>
<protein>
    <submittedName>
        <fullName evidence="2">Uncharacterized protein</fullName>
    </submittedName>
</protein>
<comment type="caution">
    <text evidence="2">The sequence shown here is derived from an EMBL/GenBank/DDBJ whole genome shotgun (WGS) entry which is preliminary data.</text>
</comment>
<reference evidence="2 3" key="1">
    <citation type="submission" date="2019-05" db="EMBL/GenBank/DDBJ databases">
        <title>Arcobacter sp. nov., isolated from sea sediment.</title>
        <authorList>
            <person name="Kim W."/>
        </authorList>
    </citation>
    <scope>NUCLEOTIDE SEQUENCE [LARGE SCALE GENOMIC DNA]</scope>
    <source>
        <strain evidence="2 3">CAU 1517</strain>
    </source>
</reference>
<name>A0A5R8Y4H0_9BACT</name>
<dbReference type="EMBL" id="VANU01000001">
    <property type="protein sequence ID" value="TLP40975.1"/>
    <property type="molecule type" value="Genomic_DNA"/>
</dbReference>
<proteinExistence type="predicted"/>
<keyword evidence="3" id="KW-1185">Reference proteome</keyword>
<keyword evidence="1" id="KW-0175">Coiled coil</keyword>
<evidence type="ECO:0000313" key="3">
    <source>
        <dbReference type="Proteomes" id="UP000308901"/>
    </source>
</evidence>
<gene>
    <name evidence="2" type="ORF">FDK22_02870</name>
</gene>
<evidence type="ECO:0000256" key="1">
    <source>
        <dbReference type="SAM" id="Coils"/>
    </source>
</evidence>
<organism evidence="2 3">
    <name type="scientific">Arcobacter arenosus</name>
    <dbReference type="NCBI Taxonomy" id="2576037"/>
    <lineage>
        <taxon>Bacteria</taxon>
        <taxon>Pseudomonadati</taxon>
        <taxon>Campylobacterota</taxon>
        <taxon>Epsilonproteobacteria</taxon>
        <taxon>Campylobacterales</taxon>
        <taxon>Arcobacteraceae</taxon>
        <taxon>Arcobacter</taxon>
    </lineage>
</organism>
<accession>A0A5R8Y4H0</accession>
<evidence type="ECO:0000313" key="2">
    <source>
        <dbReference type="EMBL" id="TLP40975.1"/>
    </source>
</evidence>